<keyword evidence="5 15" id="KW-0328">Glycosyltransferase</keyword>
<evidence type="ECO:0000313" key="18">
    <source>
        <dbReference type="Proteomes" id="UP000261640"/>
    </source>
</evidence>
<proteinExistence type="inferred from homology"/>
<keyword evidence="16" id="KW-0732">Signal</keyword>
<evidence type="ECO:0000256" key="13">
    <source>
        <dbReference type="ARBA" id="ARBA00023180"/>
    </source>
</evidence>
<dbReference type="PANTHER" id="PTHR11214:SF219">
    <property type="entry name" value="UDP-GALNAC:BETA-1,3-N-ACETYLGALACTOSAMINYLTRANSFERASE 2"/>
    <property type="match status" value="1"/>
</dbReference>
<keyword evidence="13" id="KW-0325">Glycoprotein</keyword>
<evidence type="ECO:0000256" key="10">
    <source>
        <dbReference type="ARBA" id="ARBA00022989"/>
    </source>
</evidence>
<dbReference type="GO" id="GO:0008194">
    <property type="term" value="F:UDP-glycosyltransferase activity"/>
    <property type="evidence" value="ECO:0007669"/>
    <property type="project" value="TreeGrafter"/>
</dbReference>
<keyword evidence="7" id="KW-0812">Transmembrane</keyword>
<evidence type="ECO:0000256" key="16">
    <source>
        <dbReference type="SAM" id="SignalP"/>
    </source>
</evidence>
<evidence type="ECO:0000256" key="4">
    <source>
        <dbReference type="ARBA" id="ARBA00008661"/>
    </source>
</evidence>
<evidence type="ECO:0000256" key="8">
    <source>
        <dbReference type="ARBA" id="ARBA00022824"/>
    </source>
</evidence>
<keyword evidence="12" id="KW-0472">Membrane</keyword>
<sequence length="453" mass="50401">MRRLALILLPCAVAVLVHLWLAQRPSSAPLDNNTYSDEALPFYEVLVGVLSARHHYELRQAIRETWLGYLRDHPHFQHRVGVKFIVGKRGCPIPEEDREDPYSCSLLNFTEPVTGQDAEIEIVTASDPSVLVPSEVLAIALDFKVLHPVVITRLGVFPSGTQPQLQSNVTVKLFQLDQEEAVVTARFSAISTGTMVNGVWYKPVEQFILPKGFEGTLVWESLDSAGLTTVNYSSVQLNDGGGVLKISSIAEGILPHRSALGFPGLAGGFTFTIYDGDGLSGLLRGRPARMEHHASRLRQEDAGLAQESLRHGDMVFVDVVDTYRNVPSKLLQFYKCFRQSWAVDRIGKWQELEYASPAYPAFACGSGYVVSRDLVQWLARNAEKLKAYQGEDVSMGIWMAAVGPQKYQDPGWLCEKECYLDMLSSPQHTAEELHVLWDRKRACGDPCGCPWGH</sequence>
<feature type="signal peptide" evidence="16">
    <location>
        <begin position="1"/>
        <end position="22"/>
    </location>
</feature>
<dbReference type="Pfam" id="PF01762">
    <property type="entry name" value="Galactosyl_T"/>
    <property type="match status" value="1"/>
</dbReference>
<comment type="subcellular location">
    <subcellularLocation>
        <location evidence="1">Endoplasmic reticulum</location>
    </subcellularLocation>
    <subcellularLocation>
        <location evidence="2 15">Golgi apparatus membrane</location>
        <topology evidence="2 15">Single-pass type II membrane protein</topology>
    </subcellularLocation>
</comment>
<dbReference type="Ensembl" id="ENSMAMT00000026105.2">
    <property type="protein sequence ID" value="ENSMAMP00000025451.1"/>
    <property type="gene ID" value="ENSMAMG00000017092.2"/>
</dbReference>
<comment type="pathway">
    <text evidence="3">Protein modification; protein glycosylation.</text>
</comment>
<dbReference type="GO" id="GO:0016758">
    <property type="term" value="F:hexosyltransferase activity"/>
    <property type="evidence" value="ECO:0007669"/>
    <property type="project" value="InterPro"/>
</dbReference>
<dbReference type="PANTHER" id="PTHR11214">
    <property type="entry name" value="BETA-1,3-N-ACETYLGLUCOSAMINYLTRANSFERASE"/>
    <property type="match status" value="1"/>
</dbReference>
<dbReference type="Proteomes" id="UP000261640">
    <property type="component" value="Unplaced"/>
</dbReference>
<evidence type="ECO:0000256" key="7">
    <source>
        <dbReference type="ARBA" id="ARBA00022692"/>
    </source>
</evidence>
<evidence type="ECO:0000256" key="9">
    <source>
        <dbReference type="ARBA" id="ARBA00022968"/>
    </source>
</evidence>
<evidence type="ECO:0000256" key="3">
    <source>
        <dbReference type="ARBA" id="ARBA00004922"/>
    </source>
</evidence>
<keyword evidence="10" id="KW-1133">Transmembrane helix</keyword>
<dbReference type="GO" id="GO:0005783">
    <property type="term" value="C:endoplasmic reticulum"/>
    <property type="evidence" value="ECO:0007669"/>
    <property type="project" value="UniProtKB-SubCell"/>
</dbReference>
<keyword evidence="9" id="KW-0735">Signal-anchor</keyword>
<feature type="chain" id="PRO_5018584757" description="Hexosyltransferase" evidence="16">
    <location>
        <begin position="23"/>
        <end position="453"/>
    </location>
</feature>
<evidence type="ECO:0000256" key="6">
    <source>
        <dbReference type="ARBA" id="ARBA00022679"/>
    </source>
</evidence>
<keyword evidence="6" id="KW-0808">Transferase</keyword>
<protein>
    <recommendedName>
        <fullName evidence="15">Hexosyltransferase</fullName>
        <ecNumber evidence="15">2.4.1.-</ecNumber>
    </recommendedName>
</protein>
<accession>A0A3Q3MRJ3</accession>
<evidence type="ECO:0000256" key="1">
    <source>
        <dbReference type="ARBA" id="ARBA00004240"/>
    </source>
</evidence>
<dbReference type="GeneTree" id="ENSGT00940000156562"/>
<comment type="catalytic activity">
    <reaction evidence="14">
        <text>3-O-(N-acetyl-beta-D-glucosaminyl-(1-&gt;4)-alpha-D-mannosyl)-L-threonyl-[protein] + UDP-N-acetyl-alpha-D-galactosamine = 3-O-[beta-D-GalNAc-(1-&gt;3)-beta-D-GlcNAc-(1-&gt;4)-alpha-D-Man]-L-Thr-[protein] + UDP + H(+)</text>
        <dbReference type="Rhea" id="RHEA:37667"/>
        <dbReference type="Rhea" id="RHEA-COMP:13308"/>
        <dbReference type="Rhea" id="RHEA-COMP:13618"/>
        <dbReference type="ChEBI" id="CHEBI:15378"/>
        <dbReference type="ChEBI" id="CHEBI:58223"/>
        <dbReference type="ChEBI" id="CHEBI:67138"/>
        <dbReference type="ChEBI" id="CHEBI:136709"/>
        <dbReference type="ChEBI" id="CHEBI:137540"/>
        <dbReference type="EC" id="2.4.1.313"/>
    </reaction>
</comment>
<reference evidence="17" key="1">
    <citation type="submission" date="2025-08" db="UniProtKB">
        <authorList>
            <consortium name="Ensembl"/>
        </authorList>
    </citation>
    <scope>IDENTIFICATION</scope>
</reference>
<evidence type="ECO:0000256" key="11">
    <source>
        <dbReference type="ARBA" id="ARBA00023034"/>
    </source>
</evidence>
<dbReference type="AlphaFoldDB" id="A0A3Q3MRJ3"/>
<keyword evidence="8" id="KW-0256">Endoplasmic reticulum</keyword>
<dbReference type="GO" id="GO:0006493">
    <property type="term" value="P:protein O-linked glycosylation"/>
    <property type="evidence" value="ECO:0007669"/>
    <property type="project" value="TreeGrafter"/>
</dbReference>
<dbReference type="EC" id="2.4.1.-" evidence="15"/>
<name>A0A3Q3MRJ3_9TELE</name>
<evidence type="ECO:0000256" key="14">
    <source>
        <dbReference type="ARBA" id="ARBA00047667"/>
    </source>
</evidence>
<evidence type="ECO:0000256" key="5">
    <source>
        <dbReference type="ARBA" id="ARBA00022676"/>
    </source>
</evidence>
<dbReference type="InterPro" id="IPR002659">
    <property type="entry name" value="Glyco_trans_31"/>
</dbReference>
<evidence type="ECO:0000313" key="17">
    <source>
        <dbReference type="Ensembl" id="ENSMAMP00000025451.1"/>
    </source>
</evidence>
<reference evidence="17" key="2">
    <citation type="submission" date="2025-09" db="UniProtKB">
        <authorList>
            <consortium name="Ensembl"/>
        </authorList>
    </citation>
    <scope>IDENTIFICATION</scope>
</reference>
<organism evidence="17 18">
    <name type="scientific">Mastacembelus armatus</name>
    <name type="common">zig-zag eel</name>
    <dbReference type="NCBI Taxonomy" id="205130"/>
    <lineage>
        <taxon>Eukaryota</taxon>
        <taxon>Metazoa</taxon>
        <taxon>Chordata</taxon>
        <taxon>Craniata</taxon>
        <taxon>Vertebrata</taxon>
        <taxon>Euteleostomi</taxon>
        <taxon>Actinopterygii</taxon>
        <taxon>Neopterygii</taxon>
        <taxon>Teleostei</taxon>
        <taxon>Neoteleostei</taxon>
        <taxon>Acanthomorphata</taxon>
        <taxon>Anabantaria</taxon>
        <taxon>Synbranchiformes</taxon>
        <taxon>Mastacembelidae</taxon>
        <taxon>Mastacembelus</taxon>
    </lineage>
</organism>
<evidence type="ECO:0000256" key="2">
    <source>
        <dbReference type="ARBA" id="ARBA00004323"/>
    </source>
</evidence>
<evidence type="ECO:0000256" key="15">
    <source>
        <dbReference type="RuleBase" id="RU363063"/>
    </source>
</evidence>
<comment type="similarity">
    <text evidence="4 15">Belongs to the glycosyltransferase 31 family.</text>
</comment>
<keyword evidence="18" id="KW-1185">Reference proteome</keyword>
<dbReference type="GO" id="GO:0000139">
    <property type="term" value="C:Golgi membrane"/>
    <property type="evidence" value="ECO:0007669"/>
    <property type="project" value="UniProtKB-SubCell"/>
</dbReference>
<keyword evidence="11 15" id="KW-0333">Golgi apparatus</keyword>
<evidence type="ECO:0000256" key="12">
    <source>
        <dbReference type="ARBA" id="ARBA00023136"/>
    </source>
</evidence>